<keyword evidence="3" id="KW-1185">Reference proteome</keyword>
<dbReference type="Proteomes" id="UP000224567">
    <property type="component" value="Unassembled WGS sequence"/>
</dbReference>
<comment type="caution">
    <text evidence="2">The sequence shown here is derived from an EMBL/GenBank/DDBJ whole genome shotgun (WGS) entry which is preliminary data.</text>
</comment>
<feature type="compositionally biased region" description="Polar residues" evidence="1">
    <location>
        <begin position="67"/>
        <end position="77"/>
    </location>
</feature>
<dbReference type="EMBL" id="MLFT02000008">
    <property type="protein sequence ID" value="PHT41757.1"/>
    <property type="molecule type" value="Genomic_DNA"/>
</dbReference>
<feature type="region of interest" description="Disordered" evidence="1">
    <location>
        <begin position="39"/>
        <end position="108"/>
    </location>
</feature>
<gene>
    <name evidence="2" type="ORF">CQW23_20611</name>
</gene>
<accession>A0A2G2W972</accession>
<organism evidence="2 3">
    <name type="scientific">Capsicum baccatum</name>
    <name type="common">Peruvian pepper</name>
    <dbReference type="NCBI Taxonomy" id="33114"/>
    <lineage>
        <taxon>Eukaryota</taxon>
        <taxon>Viridiplantae</taxon>
        <taxon>Streptophyta</taxon>
        <taxon>Embryophyta</taxon>
        <taxon>Tracheophyta</taxon>
        <taxon>Spermatophyta</taxon>
        <taxon>Magnoliopsida</taxon>
        <taxon>eudicotyledons</taxon>
        <taxon>Gunneridae</taxon>
        <taxon>Pentapetalae</taxon>
        <taxon>asterids</taxon>
        <taxon>lamiids</taxon>
        <taxon>Solanales</taxon>
        <taxon>Solanaceae</taxon>
        <taxon>Solanoideae</taxon>
        <taxon>Capsiceae</taxon>
        <taxon>Capsicum</taxon>
    </lineage>
</organism>
<feature type="compositionally biased region" description="Basic and acidic residues" evidence="1">
    <location>
        <begin position="99"/>
        <end position="108"/>
    </location>
</feature>
<evidence type="ECO:0000256" key="1">
    <source>
        <dbReference type="SAM" id="MobiDB-lite"/>
    </source>
</evidence>
<protein>
    <submittedName>
        <fullName evidence="2">Uncharacterized protein</fullName>
    </submittedName>
</protein>
<proteinExistence type="predicted"/>
<evidence type="ECO:0000313" key="3">
    <source>
        <dbReference type="Proteomes" id="UP000224567"/>
    </source>
</evidence>
<evidence type="ECO:0000313" key="2">
    <source>
        <dbReference type="EMBL" id="PHT41757.1"/>
    </source>
</evidence>
<dbReference type="AlphaFoldDB" id="A0A2G2W972"/>
<name>A0A2G2W972_CAPBA</name>
<reference evidence="3" key="2">
    <citation type="journal article" date="2017" name="J. Anim. Genet.">
        <title>Multiple reference genome sequences of hot pepper reveal the massive evolution of plant disease resistance genes by retroduplication.</title>
        <authorList>
            <person name="Kim S."/>
            <person name="Park J."/>
            <person name="Yeom S.-I."/>
            <person name="Kim Y.-M."/>
            <person name="Seo E."/>
            <person name="Kim K.-T."/>
            <person name="Kim M.-S."/>
            <person name="Lee J.M."/>
            <person name="Cheong K."/>
            <person name="Shin H.-S."/>
            <person name="Kim S.-B."/>
            <person name="Han K."/>
            <person name="Lee J."/>
            <person name="Park M."/>
            <person name="Lee H.-A."/>
            <person name="Lee H.-Y."/>
            <person name="Lee Y."/>
            <person name="Oh S."/>
            <person name="Lee J.H."/>
            <person name="Choi E."/>
            <person name="Choi E."/>
            <person name="Lee S.E."/>
            <person name="Jeon J."/>
            <person name="Kim H."/>
            <person name="Choi G."/>
            <person name="Song H."/>
            <person name="Lee J."/>
            <person name="Lee S.-C."/>
            <person name="Kwon J.-K."/>
            <person name="Lee H.-Y."/>
            <person name="Koo N."/>
            <person name="Hong Y."/>
            <person name="Kim R.W."/>
            <person name="Kang W.-H."/>
            <person name="Huh J.H."/>
            <person name="Kang B.-C."/>
            <person name="Yang T.-J."/>
            <person name="Lee Y.-H."/>
            <person name="Bennetzen J.L."/>
            <person name="Choi D."/>
        </authorList>
    </citation>
    <scope>NUCLEOTIDE SEQUENCE [LARGE SCALE GENOMIC DNA]</scope>
    <source>
        <strain evidence="3">cv. PBC81</strain>
    </source>
</reference>
<sequence>MDKEDVIKEGAVNHPVAEEANEPILNNEFVKNKVSTERNYGNTSISHSGVVKNQVDTNNRPGKKNSFVESTPSSSLATKDENDQVLTPRKLKSLNSGQERSEAELSDLTKKKTYCVKVDADVD</sequence>
<reference evidence="2 3" key="1">
    <citation type="journal article" date="2017" name="Genome Biol.">
        <title>New reference genome sequences of hot pepper reveal the massive evolution of plant disease-resistance genes by retroduplication.</title>
        <authorList>
            <person name="Kim S."/>
            <person name="Park J."/>
            <person name="Yeom S.I."/>
            <person name="Kim Y.M."/>
            <person name="Seo E."/>
            <person name="Kim K.T."/>
            <person name="Kim M.S."/>
            <person name="Lee J.M."/>
            <person name="Cheong K."/>
            <person name="Shin H.S."/>
            <person name="Kim S.B."/>
            <person name="Han K."/>
            <person name="Lee J."/>
            <person name="Park M."/>
            <person name="Lee H.A."/>
            <person name="Lee H.Y."/>
            <person name="Lee Y."/>
            <person name="Oh S."/>
            <person name="Lee J.H."/>
            <person name="Choi E."/>
            <person name="Choi E."/>
            <person name="Lee S.E."/>
            <person name="Jeon J."/>
            <person name="Kim H."/>
            <person name="Choi G."/>
            <person name="Song H."/>
            <person name="Lee J."/>
            <person name="Lee S.C."/>
            <person name="Kwon J.K."/>
            <person name="Lee H.Y."/>
            <person name="Koo N."/>
            <person name="Hong Y."/>
            <person name="Kim R.W."/>
            <person name="Kang W.H."/>
            <person name="Huh J.H."/>
            <person name="Kang B.C."/>
            <person name="Yang T.J."/>
            <person name="Lee Y.H."/>
            <person name="Bennetzen J.L."/>
            <person name="Choi D."/>
        </authorList>
    </citation>
    <scope>NUCLEOTIDE SEQUENCE [LARGE SCALE GENOMIC DNA]</scope>
    <source>
        <strain evidence="3">cv. PBC81</strain>
    </source>
</reference>
<dbReference type="STRING" id="33114.A0A2G2W972"/>